<evidence type="ECO:0000313" key="6">
    <source>
        <dbReference type="EMBL" id="MZZ15812.1"/>
    </source>
</evidence>
<dbReference type="Gene3D" id="2.40.30.170">
    <property type="match status" value="1"/>
</dbReference>
<dbReference type="EMBL" id="WXZT01000022">
    <property type="protein sequence ID" value="MZZ15812.1"/>
    <property type="molecule type" value="Genomic_DNA"/>
</dbReference>
<dbReference type="PANTHER" id="PTHR30469:SF29">
    <property type="entry name" value="BLR2860 PROTEIN"/>
    <property type="match status" value="1"/>
</dbReference>
<dbReference type="Gene3D" id="1.10.287.470">
    <property type="entry name" value="Helix hairpin bin"/>
    <property type="match status" value="1"/>
</dbReference>
<evidence type="ECO:0000313" key="8">
    <source>
        <dbReference type="Proteomes" id="UP000284767"/>
    </source>
</evidence>
<dbReference type="NCBIfam" id="TIGR01730">
    <property type="entry name" value="RND_mfp"/>
    <property type="match status" value="1"/>
</dbReference>
<accession>A0A081HJY2</accession>
<dbReference type="InterPro" id="IPR006143">
    <property type="entry name" value="RND_pump_MFP"/>
</dbReference>
<dbReference type="GO" id="GO:0015562">
    <property type="term" value="F:efflux transmembrane transporter activity"/>
    <property type="evidence" value="ECO:0007669"/>
    <property type="project" value="TreeGrafter"/>
</dbReference>
<feature type="domain" description="Multidrug resistance protein MdtA-like barrel-sandwich hybrid" evidence="3">
    <location>
        <begin position="67"/>
        <end position="193"/>
    </location>
</feature>
<dbReference type="FunFam" id="2.40.30.170:FF:000010">
    <property type="entry name" value="Efflux RND transporter periplasmic adaptor subunit"/>
    <property type="match status" value="1"/>
</dbReference>
<dbReference type="SMR" id="A0A081HJY2"/>
<dbReference type="InterPro" id="IPR058625">
    <property type="entry name" value="MdtA-like_BSH"/>
</dbReference>
<reference evidence="7 8" key="1">
    <citation type="submission" date="2017-08" db="EMBL/GenBank/DDBJ databases">
        <authorList>
            <person name="Feschi L."/>
            <person name="Jeukens J."/>
            <person name="Emond-Rheault J.-G."/>
            <person name="Kukavica-Ibrulj I."/>
            <person name="Boyle B."/>
            <person name="Levesque R.C."/>
        </authorList>
    </citation>
    <scope>NUCLEOTIDE SEQUENCE [LARGE SCALE GENOMIC DNA]</scope>
    <source>
        <strain evidence="7 8">PA-W36</strain>
    </source>
</reference>
<dbReference type="Pfam" id="PF25989">
    <property type="entry name" value="YknX_C"/>
    <property type="match status" value="1"/>
</dbReference>
<evidence type="ECO:0000256" key="2">
    <source>
        <dbReference type="ARBA" id="ARBA00023054"/>
    </source>
</evidence>
<gene>
    <name evidence="6" type="primary">mexH</name>
    <name evidence="6" type="ORF">GUL26_26465</name>
    <name evidence="7" type="ORF">IPC1295_25155</name>
</gene>
<dbReference type="GO" id="GO:1990281">
    <property type="term" value="C:efflux pump complex"/>
    <property type="evidence" value="ECO:0007669"/>
    <property type="project" value="TreeGrafter"/>
</dbReference>
<comment type="similarity">
    <text evidence="1">Belongs to the membrane fusion protein (MFP) (TC 8.A.1) family.</text>
</comment>
<proteinExistence type="inferred from homology"/>
<dbReference type="InterPro" id="IPR058637">
    <property type="entry name" value="YknX-like_C"/>
</dbReference>
<evidence type="ECO:0000259" key="4">
    <source>
        <dbReference type="Pfam" id="PF25954"/>
    </source>
</evidence>
<reference evidence="6" key="3">
    <citation type="submission" date="2020-01" db="EMBL/GenBank/DDBJ databases">
        <title>Bacteria Cultured from War Wounds Associated with the Conflict in Eastern Ukraine.</title>
        <authorList>
            <person name="Snesrud E."/>
            <person name="Galac M.R."/>
            <person name="Mc Gann P."/>
            <person name="Valentine K."/>
            <person name="Viacheslav K."/>
        </authorList>
    </citation>
    <scope>NUCLEOTIDE SEQUENCE</scope>
    <source>
        <strain evidence="6">VNMU148</strain>
    </source>
</reference>
<protein>
    <submittedName>
        <fullName evidence="7">MexH family multidrug efflux RND transporter periplasmic adaptor subunit</fullName>
    </submittedName>
</protein>
<dbReference type="SUPFAM" id="SSF111369">
    <property type="entry name" value="HlyD-like secretion proteins"/>
    <property type="match status" value="1"/>
</dbReference>
<dbReference type="Gene3D" id="2.40.50.100">
    <property type="match status" value="1"/>
</dbReference>
<dbReference type="PANTHER" id="PTHR30469">
    <property type="entry name" value="MULTIDRUG RESISTANCE PROTEIN MDTA"/>
    <property type="match status" value="1"/>
</dbReference>
<evidence type="ECO:0000313" key="7">
    <source>
        <dbReference type="EMBL" id="RPM09202.1"/>
    </source>
</evidence>
<sequence length="370" mass="39241">MQKPVLIASAALICAAVIGIAVYATGSAKKDAGGFAGYPPVKVALASVERRVVPRVFDGVGELEAGRQVQVAAEAAGRITRIAFESGQQVQQGQLLVQLNDAVEQAELIRLKAQLRNAEILHARARKLVERNVASQEQLDNAVAARDMALGAVRQTQALIDQKAIRAPFSGQLGIRRVHLGQYLGVAEPVASLVDARTLKSNFSLDESTSPELKLGQPLEVLVDAYPGRSFPARISAIDPLIGKSRTVQVQALLDNPEGLLAAGMFASIRVSRKADAPSLSVPETAVTYTAYGDTVFVAHQDGDRPLSAKRVSVRIGERWDGRVEILQGLAEGDRVVTSGQINLSDGMAVEPVKEDTLSSAAPPVPVAGR</sequence>
<evidence type="ECO:0000259" key="3">
    <source>
        <dbReference type="Pfam" id="PF25917"/>
    </source>
</evidence>
<dbReference type="EMBL" id="NSNE01000017">
    <property type="protein sequence ID" value="RPM09202.1"/>
    <property type="molecule type" value="Genomic_DNA"/>
</dbReference>
<dbReference type="Proteomes" id="UP000644192">
    <property type="component" value="Unassembled WGS sequence"/>
</dbReference>
<dbReference type="Proteomes" id="UP000284767">
    <property type="component" value="Unassembled WGS sequence"/>
</dbReference>
<name>A0A081HJY2_PSEAI</name>
<dbReference type="Pfam" id="PF25917">
    <property type="entry name" value="BSH_RND"/>
    <property type="match status" value="1"/>
</dbReference>
<dbReference type="OMA" id="TYNAYGE"/>
<organism evidence="7 8">
    <name type="scientific">Pseudomonas aeruginosa</name>
    <dbReference type="NCBI Taxonomy" id="287"/>
    <lineage>
        <taxon>Bacteria</taxon>
        <taxon>Pseudomonadati</taxon>
        <taxon>Pseudomonadota</taxon>
        <taxon>Gammaproteobacteria</taxon>
        <taxon>Pseudomonadales</taxon>
        <taxon>Pseudomonadaceae</taxon>
        <taxon>Pseudomonas</taxon>
    </lineage>
</organism>
<evidence type="ECO:0000259" key="5">
    <source>
        <dbReference type="Pfam" id="PF25989"/>
    </source>
</evidence>
<dbReference type="Pfam" id="PF25954">
    <property type="entry name" value="Beta-barrel_RND_2"/>
    <property type="match status" value="1"/>
</dbReference>
<dbReference type="InterPro" id="IPR058792">
    <property type="entry name" value="Beta-barrel_RND_2"/>
</dbReference>
<dbReference type="AlphaFoldDB" id="A0A081HJY2"/>
<dbReference type="RefSeq" id="WP_003104731.1">
    <property type="nucleotide sequence ID" value="NZ_AP014651.1"/>
</dbReference>
<keyword evidence="2" id="KW-0175">Coiled coil</keyword>
<reference evidence="7 8" key="2">
    <citation type="submission" date="2019-01" db="EMBL/GenBank/DDBJ databases">
        <title>The Pseudomonas aeruginosa pan-genome provides new insights on its population structure, horizontal gene transfer and pathogenicity.</title>
        <authorList>
            <person name="Freschi L."/>
            <person name="Vincent A.T."/>
            <person name="Jeukens J."/>
            <person name="Emond-Rheault J.-G."/>
            <person name="Kukavica-Ibrulj I."/>
            <person name="Dupont M.-J."/>
            <person name="Charette S.J."/>
            <person name="Boyle B."/>
            <person name="Levesque R.C."/>
        </authorList>
    </citation>
    <scope>NUCLEOTIDE SEQUENCE [LARGE SCALE GENOMIC DNA]</scope>
    <source>
        <strain evidence="7 8">PA-W36</strain>
    </source>
</reference>
<evidence type="ECO:0000256" key="1">
    <source>
        <dbReference type="ARBA" id="ARBA00009477"/>
    </source>
</evidence>
<feature type="domain" description="YknX-like C-terminal permuted SH3-like" evidence="5">
    <location>
        <begin position="280"/>
        <end position="351"/>
    </location>
</feature>
<feature type="domain" description="CusB-like beta-barrel" evidence="4">
    <location>
        <begin position="205"/>
        <end position="274"/>
    </location>
</feature>
<dbReference type="Gene3D" id="2.40.420.20">
    <property type="match status" value="1"/>
</dbReference>
<comment type="caution">
    <text evidence="7">The sequence shown here is derived from an EMBL/GenBank/DDBJ whole genome shotgun (WGS) entry which is preliminary data.</text>
</comment>